<sequence>MDSFVLMFLPMKESPHLPPGKYSKSYCFNRPTSEMVIMLVEKLESRGVKFQYNTQLENLHQKTNSAKTILETSGEALAQIYVRSAEDEEIHSPIKMKDVYLAGEVVRASGLWKMPTMKQAAQNVFEYLNVERKINMTYATLASKKGFKLMKGILAELVGISKLLPHNNKENEKRNCISRASLGQTYQKYLWFKRHRHAKN</sequence>
<reference evidence="1 2" key="1">
    <citation type="submission" date="2023-08" db="EMBL/GenBank/DDBJ databases">
        <title>Mesonia sp. MT50, isolated from deep-sea sediment of the Mariana Trench.</title>
        <authorList>
            <person name="Fu H."/>
        </authorList>
    </citation>
    <scope>NUCLEOTIDE SEQUENCE [LARGE SCALE GENOMIC DNA]</scope>
    <source>
        <strain evidence="1 2">MT50</strain>
    </source>
</reference>
<evidence type="ECO:0000313" key="2">
    <source>
        <dbReference type="Proteomes" id="UP001230915"/>
    </source>
</evidence>
<accession>A0ABU1A5A5</accession>
<evidence type="ECO:0000313" key="1">
    <source>
        <dbReference type="EMBL" id="MDQ7917966.1"/>
    </source>
</evidence>
<comment type="caution">
    <text evidence="1">The sequence shown here is derived from an EMBL/GenBank/DDBJ whole genome shotgun (WGS) entry which is preliminary data.</text>
</comment>
<proteinExistence type="predicted"/>
<gene>
    <name evidence="1" type="ORF">RBU60_10295</name>
</gene>
<dbReference type="Proteomes" id="UP001230915">
    <property type="component" value="Unassembled WGS sequence"/>
</dbReference>
<name>A0ABU1A5A5_9FLAO</name>
<organism evidence="1 2">
    <name type="scientific">Mesonia profundi</name>
    <dbReference type="NCBI Taxonomy" id="3070998"/>
    <lineage>
        <taxon>Bacteria</taxon>
        <taxon>Pseudomonadati</taxon>
        <taxon>Bacteroidota</taxon>
        <taxon>Flavobacteriia</taxon>
        <taxon>Flavobacteriales</taxon>
        <taxon>Flavobacteriaceae</taxon>
        <taxon>Mesonia</taxon>
    </lineage>
</organism>
<keyword evidence="2" id="KW-1185">Reference proteome</keyword>
<dbReference type="EMBL" id="JAVHUL010000027">
    <property type="protein sequence ID" value="MDQ7917966.1"/>
    <property type="molecule type" value="Genomic_DNA"/>
</dbReference>
<dbReference type="RefSeq" id="WP_308864856.1">
    <property type="nucleotide sequence ID" value="NZ_JAVHUL010000027.1"/>
</dbReference>
<protein>
    <recommendedName>
        <fullName evidence="3">Amine oxidase domain-containing protein</fullName>
    </recommendedName>
</protein>
<evidence type="ECO:0008006" key="3">
    <source>
        <dbReference type="Google" id="ProtNLM"/>
    </source>
</evidence>